<keyword evidence="14" id="KW-1185">Reference proteome</keyword>
<dbReference type="EMBL" id="JBHSED010000013">
    <property type="protein sequence ID" value="MFC4303560.1"/>
    <property type="molecule type" value="Genomic_DNA"/>
</dbReference>
<keyword evidence="9" id="KW-0175">Coiled coil</keyword>
<name>A0ABV8S8V4_9BACL</name>
<dbReference type="InterPro" id="IPR041522">
    <property type="entry name" value="CdaR_GGDEF"/>
</dbReference>
<dbReference type="SMART" id="SM00342">
    <property type="entry name" value="HTH_ARAC"/>
    <property type="match status" value="1"/>
</dbReference>
<dbReference type="PANTHER" id="PTHR42713">
    <property type="entry name" value="HISTIDINE KINASE-RELATED"/>
    <property type="match status" value="1"/>
</dbReference>
<comment type="caution">
    <text evidence="13">The sequence shown here is derived from an EMBL/GenBank/DDBJ whole genome shotgun (WGS) entry which is preliminary data.</text>
</comment>
<proteinExistence type="predicted"/>
<dbReference type="InterPro" id="IPR020449">
    <property type="entry name" value="Tscrpt_reg_AraC-type_HTH"/>
</dbReference>
<comment type="subcellular location">
    <subcellularLocation>
        <location evidence="1">Cytoplasm</location>
    </subcellularLocation>
</comment>
<dbReference type="Pfam" id="PF12833">
    <property type="entry name" value="HTH_18"/>
    <property type="match status" value="1"/>
</dbReference>
<feature type="domain" description="Response regulatory" evidence="11">
    <location>
        <begin position="3"/>
        <end position="120"/>
    </location>
</feature>
<evidence type="ECO:0000256" key="2">
    <source>
        <dbReference type="ARBA" id="ARBA00022490"/>
    </source>
</evidence>
<reference evidence="14" key="1">
    <citation type="journal article" date="2019" name="Int. J. Syst. Evol. Microbiol.">
        <title>The Global Catalogue of Microorganisms (GCM) 10K type strain sequencing project: providing services to taxonomists for standard genome sequencing and annotation.</title>
        <authorList>
            <consortium name="The Broad Institute Genomics Platform"/>
            <consortium name="The Broad Institute Genome Sequencing Center for Infectious Disease"/>
            <person name="Wu L."/>
            <person name="Ma J."/>
        </authorList>
    </citation>
    <scope>NUCLEOTIDE SEQUENCE [LARGE SCALE GENOMIC DNA]</scope>
    <source>
        <strain evidence="14">CGMCC 4.1641</strain>
    </source>
</reference>
<dbReference type="SUPFAM" id="SSF46689">
    <property type="entry name" value="Homeodomain-like"/>
    <property type="match status" value="1"/>
</dbReference>
<dbReference type="InterPro" id="IPR011006">
    <property type="entry name" value="CheY-like_superfamily"/>
</dbReference>
<dbReference type="RefSeq" id="WP_204602727.1">
    <property type="nucleotide sequence ID" value="NZ_JBHSED010000013.1"/>
</dbReference>
<gene>
    <name evidence="13" type="ORF">ACFO1S_08845</name>
</gene>
<evidence type="ECO:0000313" key="13">
    <source>
        <dbReference type="EMBL" id="MFC4303560.1"/>
    </source>
</evidence>
<dbReference type="Gene3D" id="3.40.50.2300">
    <property type="match status" value="1"/>
</dbReference>
<keyword evidence="2" id="KW-0963">Cytoplasm</keyword>
<evidence type="ECO:0000256" key="8">
    <source>
        <dbReference type="PROSITE-ProRule" id="PRU00169"/>
    </source>
</evidence>
<evidence type="ECO:0000256" key="3">
    <source>
        <dbReference type="ARBA" id="ARBA00022553"/>
    </source>
</evidence>
<dbReference type="SMART" id="SM00448">
    <property type="entry name" value="REC"/>
    <property type="match status" value="1"/>
</dbReference>
<dbReference type="InterPro" id="IPR009057">
    <property type="entry name" value="Homeodomain-like_sf"/>
</dbReference>
<dbReference type="Gene3D" id="1.10.10.60">
    <property type="entry name" value="Homeodomain-like"/>
    <property type="match status" value="2"/>
</dbReference>
<dbReference type="CDD" id="cd17536">
    <property type="entry name" value="REC_YesN-like"/>
    <property type="match status" value="1"/>
</dbReference>
<feature type="coiled-coil region" evidence="9">
    <location>
        <begin position="109"/>
        <end position="136"/>
    </location>
</feature>
<sequence length="535" mass="61410">MMNLMIVDDEERARNGIRTLIDWDSHHIRIVAEARDGAEALELLEHTPVDILLTDIRMPEIDGLELIEQVSRLYPDIKCVIMSGYDEFAYAQKAMAIGACHYLLKPSRRQEILELVVALTEEIEKERRKSRKLEQLKEGFHQSFPLLKENTLNRLVLSENPPYARLLANLKMNDMTLPHRFFGIMVIRMDNFHSFQKRISSEDIELYKYGLKNISEEIMSPLGQCAAFERNDELILLLNTEEWLSRESLASCAESIQQNAGSYLKFTVSVGIGSMGTEVSHLRLSYQEAVRALNAAFYIGEEKIVDYMEAVEGESEHTSYPLGVEKTVLQAVIHGEEPAIRERLSAFLQALHPENASKDHVLNSIFSLFFALYRLCIEKNVNVQEVFGQNLTSITHMLERSSMDSIMSALTDTALAVGQQLNSRKNGNKLFEAVLSYIQQNSHKDISRETVAREVYITPGYVSLLFKQQMQTSFLDYLHRIRIDRACQLFKDRGLRIADVAHDVGYQDEKYFFQVFKKYTGMTPNQYRNQPPDLS</sequence>
<evidence type="ECO:0000256" key="9">
    <source>
        <dbReference type="SAM" id="Coils"/>
    </source>
</evidence>
<evidence type="ECO:0000256" key="7">
    <source>
        <dbReference type="ARBA" id="ARBA00023163"/>
    </source>
</evidence>
<evidence type="ECO:0000313" key="14">
    <source>
        <dbReference type="Proteomes" id="UP001595755"/>
    </source>
</evidence>
<dbReference type="SUPFAM" id="SSF52172">
    <property type="entry name" value="CheY-like"/>
    <property type="match status" value="1"/>
</dbReference>
<evidence type="ECO:0000256" key="6">
    <source>
        <dbReference type="ARBA" id="ARBA00023125"/>
    </source>
</evidence>
<dbReference type="Pfam" id="PF00072">
    <property type="entry name" value="Response_reg"/>
    <property type="match status" value="1"/>
</dbReference>
<keyword evidence="6" id="KW-0238">DNA-binding</keyword>
<feature type="modified residue" description="4-aspartylphosphate" evidence="8">
    <location>
        <position position="55"/>
    </location>
</feature>
<dbReference type="Pfam" id="PF17853">
    <property type="entry name" value="GGDEF_2"/>
    <property type="match status" value="1"/>
</dbReference>
<keyword evidence="3 8" id="KW-0597">Phosphoprotein</keyword>
<protein>
    <submittedName>
        <fullName evidence="13">Response regulator</fullName>
    </submittedName>
</protein>
<dbReference type="InterPro" id="IPR018060">
    <property type="entry name" value="HTH_AraC"/>
</dbReference>
<dbReference type="InterPro" id="IPR051552">
    <property type="entry name" value="HptR"/>
</dbReference>
<keyword evidence="5" id="KW-0805">Transcription regulation</keyword>
<keyword evidence="4" id="KW-0902">Two-component regulatory system</keyword>
<dbReference type="PROSITE" id="PS01124">
    <property type="entry name" value="HTH_ARAC_FAMILY_2"/>
    <property type="match status" value="1"/>
</dbReference>
<dbReference type="InterPro" id="IPR000160">
    <property type="entry name" value="GGDEF_dom"/>
</dbReference>
<dbReference type="PRINTS" id="PR00032">
    <property type="entry name" value="HTHARAC"/>
</dbReference>
<dbReference type="InterPro" id="IPR001789">
    <property type="entry name" value="Sig_transdc_resp-reg_receiver"/>
</dbReference>
<evidence type="ECO:0000259" key="10">
    <source>
        <dbReference type="PROSITE" id="PS01124"/>
    </source>
</evidence>
<evidence type="ECO:0000259" key="11">
    <source>
        <dbReference type="PROSITE" id="PS50110"/>
    </source>
</evidence>
<evidence type="ECO:0000256" key="4">
    <source>
        <dbReference type="ARBA" id="ARBA00023012"/>
    </source>
</evidence>
<dbReference type="Proteomes" id="UP001595755">
    <property type="component" value="Unassembled WGS sequence"/>
</dbReference>
<evidence type="ECO:0000259" key="12">
    <source>
        <dbReference type="PROSITE" id="PS50887"/>
    </source>
</evidence>
<organism evidence="13 14">
    <name type="scientific">Cohnella boryungensis</name>
    <dbReference type="NCBI Taxonomy" id="768479"/>
    <lineage>
        <taxon>Bacteria</taxon>
        <taxon>Bacillati</taxon>
        <taxon>Bacillota</taxon>
        <taxon>Bacilli</taxon>
        <taxon>Bacillales</taxon>
        <taxon>Paenibacillaceae</taxon>
        <taxon>Cohnella</taxon>
    </lineage>
</organism>
<feature type="domain" description="GGDEF" evidence="12">
    <location>
        <begin position="180"/>
        <end position="309"/>
    </location>
</feature>
<keyword evidence="7" id="KW-0804">Transcription</keyword>
<accession>A0ABV8S8V4</accession>
<dbReference type="PROSITE" id="PS50110">
    <property type="entry name" value="RESPONSE_REGULATORY"/>
    <property type="match status" value="1"/>
</dbReference>
<dbReference type="PANTHER" id="PTHR42713:SF3">
    <property type="entry name" value="TRANSCRIPTIONAL REGULATORY PROTEIN HPTR"/>
    <property type="match status" value="1"/>
</dbReference>
<evidence type="ECO:0000256" key="5">
    <source>
        <dbReference type="ARBA" id="ARBA00023015"/>
    </source>
</evidence>
<feature type="domain" description="HTH araC/xylS-type" evidence="10">
    <location>
        <begin position="432"/>
        <end position="530"/>
    </location>
</feature>
<dbReference type="PROSITE" id="PS50887">
    <property type="entry name" value="GGDEF"/>
    <property type="match status" value="1"/>
</dbReference>
<evidence type="ECO:0000256" key="1">
    <source>
        <dbReference type="ARBA" id="ARBA00004496"/>
    </source>
</evidence>